<keyword evidence="8" id="KW-0408">Iron</keyword>
<dbReference type="GO" id="GO:0005737">
    <property type="term" value="C:cytoplasm"/>
    <property type="evidence" value="ECO:0007669"/>
    <property type="project" value="UniProtKB-SubCell"/>
</dbReference>
<evidence type="ECO:0000256" key="6">
    <source>
        <dbReference type="ARBA" id="ARBA00022714"/>
    </source>
</evidence>
<dbReference type="EMBL" id="VIFY01000284">
    <property type="protein sequence ID" value="TQB67897.1"/>
    <property type="molecule type" value="Genomic_DNA"/>
</dbReference>
<evidence type="ECO:0000256" key="2">
    <source>
        <dbReference type="ARBA" id="ARBA00004496"/>
    </source>
</evidence>
<keyword evidence="6" id="KW-0001">2Fe-2S</keyword>
<keyword evidence="14" id="KW-1185">Reference proteome</keyword>
<comment type="similarity">
    <text evidence="3">Belongs to the anamorsin family.</text>
</comment>
<organism evidence="13 14">
    <name type="scientific">Monascus purpureus</name>
    <name type="common">Red mold</name>
    <name type="synonym">Monascus anka</name>
    <dbReference type="NCBI Taxonomy" id="5098"/>
    <lineage>
        <taxon>Eukaryota</taxon>
        <taxon>Fungi</taxon>
        <taxon>Dikarya</taxon>
        <taxon>Ascomycota</taxon>
        <taxon>Pezizomycotina</taxon>
        <taxon>Eurotiomycetes</taxon>
        <taxon>Eurotiomycetidae</taxon>
        <taxon>Eurotiales</taxon>
        <taxon>Aspergillaceae</taxon>
        <taxon>Monascus</taxon>
    </lineage>
</organism>
<feature type="domain" description="Fe-S cluster assembly protein Dre2 N-terminal" evidence="12">
    <location>
        <begin position="1"/>
        <end position="100"/>
    </location>
</feature>
<keyword evidence="4" id="KW-0004">4Fe-4S</keyword>
<comment type="subcellular location">
    <subcellularLocation>
        <location evidence="2">Cytoplasm</location>
    </subcellularLocation>
</comment>
<evidence type="ECO:0000259" key="11">
    <source>
        <dbReference type="Pfam" id="PF05093"/>
    </source>
</evidence>
<evidence type="ECO:0000256" key="4">
    <source>
        <dbReference type="ARBA" id="ARBA00022485"/>
    </source>
</evidence>
<evidence type="ECO:0000256" key="5">
    <source>
        <dbReference type="ARBA" id="ARBA00022490"/>
    </source>
</evidence>
<comment type="caution">
    <text evidence="13">The sequence shown here is derived from an EMBL/GenBank/DDBJ whole genome shotgun (WGS) entry which is preliminary data.</text>
</comment>
<keyword evidence="10" id="KW-0496">Mitochondrion</keyword>
<evidence type="ECO:0000256" key="8">
    <source>
        <dbReference type="ARBA" id="ARBA00023004"/>
    </source>
</evidence>
<evidence type="ECO:0000259" key="12">
    <source>
        <dbReference type="Pfam" id="PF16803"/>
    </source>
</evidence>
<dbReference type="GO" id="GO:0016226">
    <property type="term" value="P:iron-sulfur cluster assembly"/>
    <property type="evidence" value="ECO:0007669"/>
    <property type="project" value="InterPro"/>
</dbReference>
<protein>
    <submittedName>
        <fullName evidence="13">Electron carrier</fullName>
    </submittedName>
</protein>
<dbReference type="InterPro" id="IPR046408">
    <property type="entry name" value="CIAPIN1"/>
</dbReference>
<evidence type="ECO:0000256" key="1">
    <source>
        <dbReference type="ARBA" id="ARBA00001966"/>
    </source>
</evidence>
<dbReference type="PANTHER" id="PTHR13273">
    <property type="entry name" value="ANAMORSIN"/>
    <property type="match status" value="1"/>
</dbReference>
<evidence type="ECO:0000256" key="9">
    <source>
        <dbReference type="ARBA" id="ARBA00023014"/>
    </source>
</evidence>
<evidence type="ECO:0000313" key="13">
    <source>
        <dbReference type="EMBL" id="TQB67897.1"/>
    </source>
</evidence>
<dbReference type="AlphaFoldDB" id="A0A507QLQ8"/>
<dbReference type="InterPro" id="IPR031838">
    <property type="entry name" value="Dre2_N"/>
</dbReference>
<keyword evidence="9" id="KW-0411">Iron-sulfur</keyword>
<dbReference type="GO" id="GO:0051537">
    <property type="term" value="F:2 iron, 2 sulfur cluster binding"/>
    <property type="evidence" value="ECO:0007669"/>
    <property type="project" value="UniProtKB-KW"/>
</dbReference>
<dbReference type="STRING" id="5098.A0A507QLQ8"/>
<keyword evidence="5" id="KW-0963">Cytoplasm</keyword>
<accession>A0A507QLQ8</accession>
<evidence type="ECO:0000256" key="3">
    <source>
        <dbReference type="ARBA" id="ARBA00008169"/>
    </source>
</evidence>
<dbReference type="InterPro" id="IPR007785">
    <property type="entry name" value="Anamorsin"/>
</dbReference>
<reference evidence="13 14" key="1">
    <citation type="submission" date="2019-06" db="EMBL/GenBank/DDBJ databases">
        <title>Wine fermentation using esterase from Monascus purpureus.</title>
        <authorList>
            <person name="Geng C."/>
            <person name="Zhang Y."/>
        </authorList>
    </citation>
    <scope>NUCLEOTIDE SEQUENCE [LARGE SCALE GENOMIC DNA]</scope>
    <source>
        <strain evidence="13">HQ1</strain>
    </source>
</reference>
<comment type="cofactor">
    <cofactor evidence="1">
        <name>[4Fe-4S] cluster</name>
        <dbReference type="ChEBI" id="CHEBI:49883"/>
    </cofactor>
</comment>
<dbReference type="PANTHER" id="PTHR13273:SF14">
    <property type="entry name" value="ANAMORSIN"/>
    <property type="match status" value="1"/>
</dbReference>
<dbReference type="Pfam" id="PF05093">
    <property type="entry name" value="CIAPIN1"/>
    <property type="match status" value="1"/>
</dbReference>
<evidence type="ECO:0000256" key="7">
    <source>
        <dbReference type="ARBA" id="ARBA00022723"/>
    </source>
</evidence>
<gene>
    <name evidence="13" type="primary">DRE2</name>
    <name evidence="13" type="ORF">MPDQ_004408</name>
</gene>
<dbReference type="Pfam" id="PF16803">
    <property type="entry name" value="DRE2_N"/>
    <property type="match status" value="1"/>
</dbReference>
<proteinExistence type="inferred from homology"/>
<name>A0A507QLQ8_MONPU</name>
<sequence length="265" mass="28742">MLDRLAFGLVSLPPSKYDRVLFLADADGSYREVHALAERGVLRKIAESLKPGGRLCSQNGTNGLQGDIYRTEAILAGLVGDESGGFVKPDFGDQHSVPLRVGAKKPKKMAIENGQAVIQQLKTASQAARESNRYKGTGQTHASSFIDFADDFVVAVADNTGTGRPDSGLIDENGILDESDMGQPIIQPPECRPKAGKRRRACKDCTCGLAQKLEEEDAIRRTNADRELNSMKLKRNDLAEVDFTVQGKLLSLVKSQSNKCHGTNN</sequence>
<keyword evidence="7" id="KW-0479">Metal-binding</keyword>
<evidence type="ECO:0000313" key="14">
    <source>
        <dbReference type="Proteomes" id="UP000319663"/>
    </source>
</evidence>
<dbReference type="Proteomes" id="UP000319663">
    <property type="component" value="Unassembled WGS sequence"/>
</dbReference>
<dbReference type="GO" id="GO:0051539">
    <property type="term" value="F:4 iron, 4 sulfur cluster binding"/>
    <property type="evidence" value="ECO:0007669"/>
    <property type="project" value="UniProtKB-KW"/>
</dbReference>
<dbReference type="GO" id="GO:0046872">
    <property type="term" value="F:metal ion binding"/>
    <property type="evidence" value="ECO:0007669"/>
    <property type="project" value="UniProtKB-KW"/>
</dbReference>
<evidence type="ECO:0000256" key="10">
    <source>
        <dbReference type="ARBA" id="ARBA00023128"/>
    </source>
</evidence>
<feature type="domain" description="Anamorsin C-terminal" evidence="11">
    <location>
        <begin position="186"/>
        <end position="249"/>
    </location>
</feature>